<dbReference type="AlphaFoldDB" id="A0A7W6H4K9"/>
<evidence type="ECO:0000313" key="1">
    <source>
        <dbReference type="EMBL" id="MBB3997219.1"/>
    </source>
</evidence>
<gene>
    <name evidence="1" type="ORF">GGR04_001040</name>
</gene>
<dbReference type="RefSeq" id="WP_183198514.1">
    <property type="nucleotide sequence ID" value="NZ_JACIEK010000001.1"/>
</dbReference>
<proteinExistence type="predicted"/>
<reference evidence="1 2" key="1">
    <citation type="submission" date="2020-08" db="EMBL/GenBank/DDBJ databases">
        <title>Genomic Encyclopedia of Type Strains, Phase IV (KMG-IV): sequencing the most valuable type-strain genomes for metagenomic binning, comparative biology and taxonomic classification.</title>
        <authorList>
            <person name="Goeker M."/>
        </authorList>
    </citation>
    <scope>NUCLEOTIDE SEQUENCE [LARGE SCALE GENOMIC DNA]</scope>
    <source>
        <strain evidence="1 2">DSM 102238</strain>
    </source>
</reference>
<organism evidence="1 2">
    <name type="scientific">Aureimonas pseudogalii</name>
    <dbReference type="NCBI Taxonomy" id="1744844"/>
    <lineage>
        <taxon>Bacteria</taxon>
        <taxon>Pseudomonadati</taxon>
        <taxon>Pseudomonadota</taxon>
        <taxon>Alphaproteobacteria</taxon>
        <taxon>Hyphomicrobiales</taxon>
        <taxon>Aurantimonadaceae</taxon>
        <taxon>Aureimonas</taxon>
    </lineage>
</organism>
<sequence>MSDQDNVIKDMADDICARISFRIGQMRGTGFPWQRKDAALLEEARQCIRAFETGYLNAARVQQETHANGAKLTRIRAILDGGR</sequence>
<keyword evidence="2" id="KW-1185">Reference proteome</keyword>
<name>A0A7W6H4K9_9HYPH</name>
<accession>A0A7W6H4K9</accession>
<comment type="caution">
    <text evidence="1">The sequence shown here is derived from an EMBL/GenBank/DDBJ whole genome shotgun (WGS) entry which is preliminary data.</text>
</comment>
<evidence type="ECO:0000313" key="2">
    <source>
        <dbReference type="Proteomes" id="UP000542776"/>
    </source>
</evidence>
<protein>
    <submittedName>
        <fullName evidence="1">Uncharacterized protein</fullName>
    </submittedName>
</protein>
<dbReference type="EMBL" id="JACIEK010000001">
    <property type="protein sequence ID" value="MBB3997219.1"/>
    <property type="molecule type" value="Genomic_DNA"/>
</dbReference>
<dbReference type="Proteomes" id="UP000542776">
    <property type="component" value="Unassembled WGS sequence"/>
</dbReference>